<comment type="similarity">
    <text evidence="2">Belongs to the TOR1AIP family.</text>
</comment>
<keyword evidence="14" id="KW-1185">Reference proteome</keyword>
<dbReference type="OrthoDB" id="6258998at2759"/>
<dbReference type="GO" id="GO:0005635">
    <property type="term" value="C:nuclear envelope"/>
    <property type="evidence" value="ECO:0007669"/>
    <property type="project" value="UniProtKB-SubCell"/>
</dbReference>
<evidence type="ECO:0000256" key="10">
    <source>
        <dbReference type="SAM" id="MobiDB-lite"/>
    </source>
</evidence>
<dbReference type="GO" id="GO:0061024">
    <property type="term" value="P:membrane organization"/>
    <property type="evidence" value="ECO:0007669"/>
    <property type="project" value="TreeGrafter"/>
</dbReference>
<keyword evidence="3" id="KW-0597">Phosphoprotein</keyword>
<evidence type="ECO:0000256" key="3">
    <source>
        <dbReference type="ARBA" id="ARBA00022553"/>
    </source>
</evidence>
<proteinExistence type="inferred from homology"/>
<dbReference type="EMBL" id="JACASF010000020">
    <property type="protein sequence ID" value="KAF6414627.1"/>
    <property type="molecule type" value="Genomic_DNA"/>
</dbReference>
<feature type="domain" description="Torsin-1A-interacting protein 1/2 AAA+ activator" evidence="11">
    <location>
        <begin position="334"/>
        <end position="565"/>
    </location>
</feature>
<dbReference type="Pfam" id="PF20443">
    <property type="entry name" value="LAP1_N"/>
    <property type="match status" value="1"/>
</dbReference>
<feature type="domain" description="Torsin-1A-interacting protein 1/2 N-terminal" evidence="12">
    <location>
        <begin position="1"/>
        <end position="330"/>
    </location>
</feature>
<organism evidence="13 14">
    <name type="scientific">Molossus molossus</name>
    <name type="common">Pallas' mastiff bat</name>
    <name type="synonym">Vespertilio molossus</name>
    <dbReference type="NCBI Taxonomy" id="27622"/>
    <lineage>
        <taxon>Eukaryota</taxon>
        <taxon>Metazoa</taxon>
        <taxon>Chordata</taxon>
        <taxon>Craniata</taxon>
        <taxon>Vertebrata</taxon>
        <taxon>Euteleostomi</taxon>
        <taxon>Mammalia</taxon>
        <taxon>Eutheria</taxon>
        <taxon>Laurasiatheria</taxon>
        <taxon>Chiroptera</taxon>
        <taxon>Yangochiroptera</taxon>
        <taxon>Molossidae</taxon>
        <taxon>Molossus</taxon>
    </lineage>
</organism>
<feature type="region of interest" description="Disordered" evidence="10">
    <location>
        <begin position="1"/>
        <end position="269"/>
    </location>
</feature>
<dbReference type="GO" id="GO:0005783">
    <property type="term" value="C:endoplasmic reticulum"/>
    <property type="evidence" value="ECO:0007669"/>
    <property type="project" value="TreeGrafter"/>
</dbReference>
<feature type="compositionally biased region" description="Basic and acidic residues" evidence="10">
    <location>
        <begin position="76"/>
        <end position="89"/>
    </location>
</feature>
<evidence type="ECO:0000256" key="4">
    <source>
        <dbReference type="ARBA" id="ARBA00022692"/>
    </source>
</evidence>
<feature type="compositionally biased region" description="Basic and acidic residues" evidence="10">
    <location>
        <begin position="210"/>
        <end position="224"/>
    </location>
</feature>
<evidence type="ECO:0000259" key="12">
    <source>
        <dbReference type="Pfam" id="PF20443"/>
    </source>
</evidence>
<dbReference type="InterPro" id="IPR038599">
    <property type="entry name" value="LAP1C-like_C_sf"/>
</dbReference>
<feature type="compositionally biased region" description="Basic and acidic residues" evidence="10">
    <location>
        <begin position="1"/>
        <end position="18"/>
    </location>
</feature>
<sequence length="567" mass="61706">MAERARGDPPEDSQKDLENDPSINSQAQETTVTARTTEDAQTLSPASGFNKDHQEVETIGPESADTGDLSESPDETNGKYPKDKTEREANQSFQDGEQGHQLSSKSLGEESLHPESLGEESLHPESLGEESLHPESLGEESLHPESLGEESLHPESLGEESSHPESLGEESLHPESLGEESLHPESLGEESLHPESLGEESLHPESLGEESSHPEPKCSPRDEADAQFGSSSTGLPAEVSNRPGAPREPPAVDAQGAQSRDHPTAGLEDQGGLRRRLVEPEAGSHQQETQTLEGNRENVQDALRNINVKDYLSYGPIILGFLVVTFVLLSSVQSYYSSPAQQVPQNPALEAFLAQFSQLKDAFPGQSAFLWQRGQKFLQKHLNASHPTEPATIIFTAAREGRETLKCLSHRVADAYTSSQKVAAIQIDGAGRASQDSDTVKLLVDMELSSGFEDGRKAAVVHRFESLPAGSTLIFYKYCDHENAAFKDVALVLTVLLEEDTLEASVGPRETEEKVRDLLWARFTNSNMPSSFNHMDSDKLSGLWSRISHLVLPVQPVPGIEAQGCPL</sequence>
<comment type="subcellular location">
    <subcellularLocation>
        <location evidence="9">Endomembrane system</location>
        <topology evidence="9">Single-pass membrane protein</topology>
    </subcellularLocation>
    <subcellularLocation>
        <location evidence="1">Nucleus envelope</location>
    </subcellularLocation>
</comment>
<gene>
    <name evidence="13" type="ORF">HJG59_018618</name>
</gene>
<keyword evidence="8" id="KW-0539">Nucleus</keyword>
<keyword evidence="7" id="KW-0325">Glycoprotein</keyword>
<dbReference type="InterPro" id="IPR046754">
    <property type="entry name" value="TOIP1/2_N"/>
</dbReference>
<dbReference type="Gene3D" id="3.40.50.12190">
    <property type="match status" value="1"/>
</dbReference>
<dbReference type="InParanoid" id="A0A7J8CUQ9"/>
<dbReference type="PANTHER" id="PTHR18843">
    <property type="entry name" value="TORSIN-1A-INTERACTING PROTEIN"/>
    <property type="match status" value="1"/>
</dbReference>
<evidence type="ECO:0000259" key="11">
    <source>
        <dbReference type="Pfam" id="PF05609"/>
    </source>
</evidence>
<dbReference type="Proteomes" id="UP000550707">
    <property type="component" value="Unassembled WGS sequence"/>
</dbReference>
<evidence type="ECO:0000256" key="7">
    <source>
        <dbReference type="ARBA" id="ARBA00023180"/>
    </source>
</evidence>
<dbReference type="InterPro" id="IPR008662">
    <property type="entry name" value="TOIP1/2"/>
</dbReference>
<dbReference type="PANTHER" id="PTHR18843:SF2">
    <property type="entry name" value="TORSIN-1A-INTERACTING PROTEIN 2"/>
    <property type="match status" value="1"/>
</dbReference>
<evidence type="ECO:0000256" key="6">
    <source>
        <dbReference type="ARBA" id="ARBA00023136"/>
    </source>
</evidence>
<keyword evidence="6" id="KW-0472">Membrane</keyword>
<evidence type="ECO:0000256" key="2">
    <source>
        <dbReference type="ARBA" id="ARBA00007860"/>
    </source>
</evidence>
<feature type="compositionally biased region" description="Polar residues" evidence="10">
    <location>
        <begin position="90"/>
        <end position="106"/>
    </location>
</feature>
<dbReference type="GO" id="GO:0016020">
    <property type="term" value="C:membrane"/>
    <property type="evidence" value="ECO:0007669"/>
    <property type="project" value="TreeGrafter"/>
</dbReference>
<dbReference type="GO" id="GO:0007029">
    <property type="term" value="P:endoplasmic reticulum organization"/>
    <property type="evidence" value="ECO:0007669"/>
    <property type="project" value="TreeGrafter"/>
</dbReference>
<comment type="caution">
    <text evidence="13">The sequence shown here is derived from an EMBL/GenBank/DDBJ whole genome shotgun (WGS) entry which is preliminary data.</text>
</comment>
<keyword evidence="4" id="KW-0812">Transmembrane</keyword>
<evidence type="ECO:0000256" key="5">
    <source>
        <dbReference type="ARBA" id="ARBA00022989"/>
    </source>
</evidence>
<protein>
    <submittedName>
        <fullName evidence="13">Torsin 1A interacting protein 2</fullName>
    </submittedName>
</protein>
<dbReference type="InterPro" id="IPR046753">
    <property type="entry name" value="TOIP1/2_C"/>
</dbReference>
<accession>A0A7J8CUQ9</accession>
<dbReference type="AlphaFoldDB" id="A0A7J8CUQ9"/>
<reference evidence="13 14" key="1">
    <citation type="journal article" date="2020" name="Nature">
        <title>Six reference-quality genomes reveal evolution of bat adaptations.</title>
        <authorList>
            <person name="Jebb D."/>
            <person name="Huang Z."/>
            <person name="Pippel M."/>
            <person name="Hughes G.M."/>
            <person name="Lavrichenko K."/>
            <person name="Devanna P."/>
            <person name="Winkler S."/>
            <person name="Jermiin L.S."/>
            <person name="Skirmuntt E.C."/>
            <person name="Katzourakis A."/>
            <person name="Burkitt-Gray L."/>
            <person name="Ray D.A."/>
            <person name="Sullivan K.A.M."/>
            <person name="Roscito J.G."/>
            <person name="Kirilenko B.M."/>
            <person name="Davalos L.M."/>
            <person name="Corthals A.P."/>
            <person name="Power M.L."/>
            <person name="Jones G."/>
            <person name="Ransome R.D."/>
            <person name="Dechmann D.K.N."/>
            <person name="Locatelli A.G."/>
            <person name="Puechmaille S.J."/>
            <person name="Fedrigo O."/>
            <person name="Jarvis E.D."/>
            <person name="Hiller M."/>
            <person name="Vernes S.C."/>
            <person name="Myers E.W."/>
            <person name="Teeling E.C."/>
        </authorList>
    </citation>
    <scope>NUCLEOTIDE SEQUENCE [LARGE SCALE GENOMIC DNA]</scope>
    <source>
        <strain evidence="13">MMolMol1</strain>
        <tissue evidence="13">Muscle</tissue>
    </source>
</reference>
<dbReference type="FunCoup" id="A0A7J8CUQ9">
    <property type="interactions" value="1087"/>
</dbReference>
<name>A0A7J8CUQ9_MOLMO</name>
<evidence type="ECO:0000313" key="13">
    <source>
        <dbReference type="EMBL" id="KAF6414627.1"/>
    </source>
</evidence>
<dbReference type="Pfam" id="PF05609">
    <property type="entry name" value="LAP1_C"/>
    <property type="match status" value="1"/>
</dbReference>
<evidence type="ECO:0000256" key="9">
    <source>
        <dbReference type="ARBA" id="ARBA00037847"/>
    </source>
</evidence>
<evidence type="ECO:0000313" key="14">
    <source>
        <dbReference type="Proteomes" id="UP000550707"/>
    </source>
</evidence>
<evidence type="ECO:0000256" key="1">
    <source>
        <dbReference type="ARBA" id="ARBA00004259"/>
    </source>
</evidence>
<dbReference type="GO" id="GO:0001671">
    <property type="term" value="F:ATPase activator activity"/>
    <property type="evidence" value="ECO:0007669"/>
    <property type="project" value="InterPro"/>
</dbReference>
<evidence type="ECO:0000256" key="8">
    <source>
        <dbReference type="ARBA" id="ARBA00023242"/>
    </source>
</evidence>
<feature type="compositionally biased region" description="Polar residues" evidence="10">
    <location>
        <begin position="21"/>
        <end position="47"/>
    </location>
</feature>
<keyword evidence="5" id="KW-1133">Transmembrane helix</keyword>